<accession>A0A0P5X4D9</accession>
<name>A0A0P5X4D9_9CRUS</name>
<sequence length="84" mass="9690">MARDNFYTIPLKHTIEEEEEEKKERNTISYMHLLADGVMKLHFSIPLLERVNSICNKTMLDSVVRQMWVIDGTCSILPSGASYT</sequence>
<dbReference type="AlphaFoldDB" id="A0A0P5X4D9"/>
<keyword evidence="2" id="KW-1185">Reference proteome</keyword>
<reference evidence="1 2" key="1">
    <citation type="submission" date="2016-03" db="EMBL/GenBank/DDBJ databases">
        <title>EvidentialGene: Evidence-directed Construction of Genes on Genomes.</title>
        <authorList>
            <person name="Gilbert D.G."/>
            <person name="Choi J.-H."/>
            <person name="Mockaitis K."/>
            <person name="Colbourne J."/>
            <person name="Pfrender M."/>
        </authorList>
    </citation>
    <scope>NUCLEOTIDE SEQUENCE [LARGE SCALE GENOMIC DNA]</scope>
    <source>
        <strain evidence="1 2">Xinb3</strain>
        <tissue evidence="1">Complete organism</tissue>
    </source>
</reference>
<dbReference type="Proteomes" id="UP000076858">
    <property type="component" value="Unassembled WGS sequence"/>
</dbReference>
<comment type="caution">
    <text evidence="1">The sequence shown here is derived from an EMBL/GenBank/DDBJ whole genome shotgun (WGS) entry which is preliminary data.</text>
</comment>
<proteinExistence type="predicted"/>
<gene>
    <name evidence="1" type="ORF">APZ42_023891</name>
</gene>
<evidence type="ECO:0000313" key="2">
    <source>
        <dbReference type="Proteomes" id="UP000076858"/>
    </source>
</evidence>
<organism evidence="1 2">
    <name type="scientific">Daphnia magna</name>
    <dbReference type="NCBI Taxonomy" id="35525"/>
    <lineage>
        <taxon>Eukaryota</taxon>
        <taxon>Metazoa</taxon>
        <taxon>Ecdysozoa</taxon>
        <taxon>Arthropoda</taxon>
        <taxon>Crustacea</taxon>
        <taxon>Branchiopoda</taxon>
        <taxon>Diplostraca</taxon>
        <taxon>Cladocera</taxon>
        <taxon>Anomopoda</taxon>
        <taxon>Daphniidae</taxon>
        <taxon>Daphnia</taxon>
    </lineage>
</organism>
<protein>
    <submittedName>
        <fullName evidence="1">Uncharacterized protein</fullName>
    </submittedName>
</protein>
<evidence type="ECO:0000313" key="1">
    <source>
        <dbReference type="EMBL" id="KZS11145.1"/>
    </source>
</evidence>
<dbReference type="EMBL" id="LRGB01001581">
    <property type="protein sequence ID" value="KZS11145.1"/>
    <property type="molecule type" value="Genomic_DNA"/>
</dbReference>